<evidence type="ECO:0000313" key="2">
    <source>
        <dbReference type="Proteomes" id="UP000678276"/>
    </source>
</evidence>
<dbReference type="InterPro" id="IPR021252">
    <property type="entry name" value="DUF2794"/>
</dbReference>
<evidence type="ECO:0000313" key="1">
    <source>
        <dbReference type="EMBL" id="MBP0615590.1"/>
    </source>
</evidence>
<proteinExistence type="predicted"/>
<keyword evidence="2" id="KW-1185">Reference proteome</keyword>
<comment type="caution">
    <text evidence="1">The sequence shown here is derived from an EMBL/GenBank/DDBJ whole genome shotgun (WGS) entry which is preliminary data.</text>
</comment>
<dbReference type="EMBL" id="JAGJCF010000004">
    <property type="protein sequence ID" value="MBP0615590.1"/>
    <property type="molecule type" value="Genomic_DNA"/>
</dbReference>
<gene>
    <name evidence="1" type="ORF">J6595_08360</name>
</gene>
<protein>
    <submittedName>
        <fullName evidence="1">DUF2794 domain-containing protein</fullName>
    </submittedName>
</protein>
<reference evidence="1 2" key="1">
    <citation type="submission" date="2021-04" db="EMBL/GenBank/DDBJ databases">
        <title>Whole genome sequence of Jiella sp. KSK16Y-1.</title>
        <authorList>
            <person name="Tuo L."/>
        </authorList>
    </citation>
    <scope>NUCLEOTIDE SEQUENCE [LARGE SCALE GENOMIC DNA]</scope>
    <source>
        <strain evidence="1 2">KSK16Y-1</strain>
    </source>
</reference>
<dbReference type="Pfam" id="PF10984">
    <property type="entry name" value="DUF2794"/>
    <property type="match status" value="1"/>
</dbReference>
<organism evidence="1 2">
    <name type="scientific">Jiella mangrovi</name>
    <dbReference type="NCBI Taxonomy" id="2821407"/>
    <lineage>
        <taxon>Bacteria</taxon>
        <taxon>Pseudomonadati</taxon>
        <taxon>Pseudomonadota</taxon>
        <taxon>Alphaproteobacteria</taxon>
        <taxon>Hyphomicrobiales</taxon>
        <taxon>Aurantimonadaceae</taxon>
        <taxon>Jiella</taxon>
    </lineage>
</organism>
<name>A0ABS4BI09_9HYPH</name>
<sequence>MLETPFRVTISSWRAALAGRRSGKTGDVLTQSSVNDTGLATSRSSADLVAFPTRNARAAVVSFDRRELSAILKVYGQMVASGEWRDYAIDMLKDRAVFSVFRRTSEMPLYRIVKDPKLARRQGAYQVVAAGGLVMKRGHDLNAVLKVFDRELRLADKG</sequence>
<accession>A0ABS4BI09</accession>
<dbReference type="Proteomes" id="UP000678276">
    <property type="component" value="Unassembled WGS sequence"/>
</dbReference>